<feature type="coiled-coil region" evidence="1">
    <location>
        <begin position="38"/>
        <end position="86"/>
    </location>
</feature>
<dbReference type="RefSeq" id="WP_043781467.1">
    <property type="nucleotide sequence ID" value="NZ_JMQI01000034.1"/>
</dbReference>
<dbReference type="OrthoDB" id="3691987at2"/>
<dbReference type="Gene3D" id="6.10.250.660">
    <property type="match status" value="1"/>
</dbReference>
<comment type="caution">
    <text evidence="3">The sequence shown here is derived from an EMBL/GenBank/DDBJ whole genome shotgun (WGS) entry which is preliminary data.</text>
</comment>
<keyword evidence="1" id="KW-0175">Coiled coil</keyword>
<feature type="region of interest" description="Disordered" evidence="2">
    <location>
        <begin position="210"/>
        <end position="262"/>
    </location>
</feature>
<evidence type="ECO:0000313" key="4">
    <source>
        <dbReference type="Proteomes" id="UP000027345"/>
    </source>
</evidence>
<feature type="compositionally biased region" description="Low complexity" evidence="2">
    <location>
        <begin position="319"/>
        <end position="373"/>
    </location>
</feature>
<sequence length="400" mass="43474">MVPERDPAATALNGLLPLRREYTQAWHGFDRNEVRQYLDHVEAQLRRVLSERDAAAAQAAAATREVEAVRQQVAALEARVEELKKPPERLEDLDERMQRTVTLAQARADEIIKRAEVAAEKTWASSTEASTKLRERYSKLVAELDKQADLLHSEHEAALAETRAEVQRLTVEAAQRRELLDNEAERKRRKLEREFEASQAAQKAALEKHIADQRTASKNQAERRLAEATAEAKRRLDEATAEAKRRLDEATTQAAQRTTAANRKVERLAEIREQARKSLALAEDILNRSETQLAALPEEAVIPQASRLVGGDSESATTPAGPVVPVVQPSIPKSAAPKPAVAAKPATAPKPAPQAAKPTPQAAKPAPQAAKPANSNGPATKPANGNGAKPLSPTGSKPGN</sequence>
<dbReference type="eggNOG" id="COG1196">
    <property type="taxonomic scope" value="Bacteria"/>
</dbReference>
<organism evidence="3 4">
    <name type="scientific">Amycolatopsis rifamycinica</name>
    <dbReference type="NCBI Taxonomy" id="287986"/>
    <lineage>
        <taxon>Bacteria</taxon>
        <taxon>Bacillati</taxon>
        <taxon>Actinomycetota</taxon>
        <taxon>Actinomycetes</taxon>
        <taxon>Pseudonocardiales</taxon>
        <taxon>Pseudonocardiaceae</taxon>
        <taxon>Amycolatopsis</taxon>
    </lineage>
</organism>
<evidence type="ECO:0000256" key="1">
    <source>
        <dbReference type="SAM" id="Coils"/>
    </source>
</evidence>
<name>A0A066U1G7_9PSEU</name>
<dbReference type="STRING" id="287986.DV20_17665"/>
<dbReference type="GO" id="GO:0051301">
    <property type="term" value="P:cell division"/>
    <property type="evidence" value="ECO:0007669"/>
    <property type="project" value="UniProtKB-KW"/>
</dbReference>
<evidence type="ECO:0000256" key="2">
    <source>
        <dbReference type="SAM" id="MobiDB-lite"/>
    </source>
</evidence>
<feature type="region of interest" description="Disordered" evidence="2">
    <location>
        <begin position="306"/>
        <end position="400"/>
    </location>
</feature>
<gene>
    <name evidence="3" type="ORF">DV20_17665</name>
</gene>
<keyword evidence="3" id="KW-0132">Cell division</keyword>
<evidence type="ECO:0000313" key="3">
    <source>
        <dbReference type="EMBL" id="KDN20950.1"/>
    </source>
</evidence>
<feature type="compositionally biased region" description="Low complexity" evidence="2">
    <location>
        <begin position="250"/>
        <end position="261"/>
    </location>
</feature>
<accession>A0A066U1G7</accession>
<dbReference type="EMBL" id="JMQI01000034">
    <property type="protein sequence ID" value="KDN20950.1"/>
    <property type="molecule type" value="Genomic_DNA"/>
</dbReference>
<dbReference type="AlphaFoldDB" id="A0A066U1G7"/>
<reference evidence="3 4" key="1">
    <citation type="submission" date="2014-05" db="EMBL/GenBank/DDBJ databases">
        <title>Draft genome sequence of Amycolatopsis rifamycinica DSM 46095.</title>
        <authorList>
            <person name="Lal R."/>
            <person name="Saxena A."/>
            <person name="Kumari R."/>
            <person name="Mukherjee U."/>
            <person name="Singh P."/>
            <person name="Sangwan N."/>
            <person name="Mahato N.K."/>
        </authorList>
    </citation>
    <scope>NUCLEOTIDE SEQUENCE [LARGE SCALE GENOMIC DNA]</scope>
    <source>
        <strain evidence="3 4">DSM 46095</strain>
    </source>
</reference>
<proteinExistence type="predicted"/>
<keyword evidence="3" id="KW-0131">Cell cycle</keyword>
<keyword evidence="4" id="KW-1185">Reference proteome</keyword>
<dbReference type="Proteomes" id="UP000027345">
    <property type="component" value="Unassembled WGS sequence"/>
</dbReference>
<feature type="compositionally biased region" description="Basic and acidic residues" evidence="2">
    <location>
        <begin position="220"/>
        <end position="249"/>
    </location>
</feature>
<protein>
    <submittedName>
        <fullName evidence="3">Cell division protein DivIVA</fullName>
    </submittedName>
</protein>